<keyword evidence="4" id="KW-0418">Kinase</keyword>
<keyword evidence="1" id="KW-0343">GTPase activation</keyword>
<protein>
    <submittedName>
        <fullName evidence="4">Kinase domain protein</fullName>
    </submittedName>
</protein>
<dbReference type="KEGG" id="tet:TTHERM_00344280"/>
<dbReference type="GO" id="GO:0005096">
    <property type="term" value="F:GTPase activator activity"/>
    <property type="evidence" value="ECO:0007669"/>
    <property type="project" value="UniProtKB-KW"/>
</dbReference>
<dbReference type="GO" id="GO:0016301">
    <property type="term" value="F:kinase activity"/>
    <property type="evidence" value="ECO:0007669"/>
    <property type="project" value="UniProtKB-KW"/>
</dbReference>
<dbReference type="RefSeq" id="XP_001018473.2">
    <property type="nucleotide sequence ID" value="XM_001018473.2"/>
</dbReference>
<gene>
    <name evidence="4" type="ORF">TTHERM_00344280</name>
</gene>
<evidence type="ECO:0000313" key="5">
    <source>
        <dbReference type="Proteomes" id="UP000009168"/>
    </source>
</evidence>
<sequence length="426" mass="47635">MESVCTALTKCSDLQKVELYFGNNCIDNKGIADLTASLESQTKISTLLLNFYLNNIGELGAQCLSNCLMKFKQLQNLELNLGYNHIGKIGAQSILSALAHCTNLSTLSLDLKHNKIFASNLDQQLCLDLTSYENQLSLKLSLEYNSSKQFYQNQQGELGFAINFINSSIIRSLDLGIYSINDQEAYKLGSILANCNNLETLTLNLKDNYLLQAQGAQNLFSALSCSQTLQSLTLMMQQVKIGNEGLVSLSNFLSKCHLLSKLNLYFNLDNIGLQSIQSFQHSLSICSNLSDIVLELAQMEKEGIFMLGNAFGNCENLSKIDINLDYNQINDEDIEKFSQSLIKCSKLSWLHLSLIENSFGLKGAQKLYENLVLCTNLSSLYLKLGRNQHSEGDLDGEQIDFDSLTHIIASSEHITLYDIRANQYFY</sequence>
<accession>I7M204</accession>
<reference evidence="5" key="1">
    <citation type="journal article" date="2006" name="PLoS Biol.">
        <title>Macronuclear genome sequence of the ciliate Tetrahymena thermophila, a model eukaryote.</title>
        <authorList>
            <person name="Eisen J.A."/>
            <person name="Coyne R.S."/>
            <person name="Wu M."/>
            <person name="Wu D."/>
            <person name="Thiagarajan M."/>
            <person name="Wortman J.R."/>
            <person name="Badger J.H."/>
            <person name="Ren Q."/>
            <person name="Amedeo P."/>
            <person name="Jones K.M."/>
            <person name="Tallon L.J."/>
            <person name="Delcher A.L."/>
            <person name="Salzberg S.L."/>
            <person name="Silva J.C."/>
            <person name="Haas B.J."/>
            <person name="Majoros W.H."/>
            <person name="Farzad M."/>
            <person name="Carlton J.M."/>
            <person name="Smith R.K. Jr."/>
            <person name="Garg J."/>
            <person name="Pearlman R.E."/>
            <person name="Karrer K.M."/>
            <person name="Sun L."/>
            <person name="Manning G."/>
            <person name="Elde N.C."/>
            <person name="Turkewitz A.P."/>
            <person name="Asai D.J."/>
            <person name="Wilkes D.E."/>
            <person name="Wang Y."/>
            <person name="Cai H."/>
            <person name="Collins K."/>
            <person name="Stewart B.A."/>
            <person name="Lee S.R."/>
            <person name="Wilamowska K."/>
            <person name="Weinberg Z."/>
            <person name="Ruzzo W.L."/>
            <person name="Wloga D."/>
            <person name="Gaertig J."/>
            <person name="Frankel J."/>
            <person name="Tsao C.-C."/>
            <person name="Gorovsky M.A."/>
            <person name="Keeling P.J."/>
            <person name="Waller R.F."/>
            <person name="Patron N.J."/>
            <person name="Cherry J.M."/>
            <person name="Stover N.A."/>
            <person name="Krieger C.J."/>
            <person name="del Toro C."/>
            <person name="Ryder H.F."/>
            <person name="Williamson S.C."/>
            <person name="Barbeau R.A."/>
            <person name="Hamilton E.P."/>
            <person name="Orias E."/>
        </authorList>
    </citation>
    <scope>NUCLEOTIDE SEQUENCE [LARGE SCALE GENOMIC DNA]</scope>
    <source>
        <strain evidence="5">SB210</strain>
    </source>
</reference>
<dbReference type="PANTHER" id="PTHR24113">
    <property type="entry name" value="RAN GTPASE-ACTIVATING PROTEIN 1"/>
    <property type="match status" value="1"/>
</dbReference>
<organism evidence="4 5">
    <name type="scientific">Tetrahymena thermophila (strain SB210)</name>
    <dbReference type="NCBI Taxonomy" id="312017"/>
    <lineage>
        <taxon>Eukaryota</taxon>
        <taxon>Sar</taxon>
        <taxon>Alveolata</taxon>
        <taxon>Ciliophora</taxon>
        <taxon>Intramacronucleata</taxon>
        <taxon>Oligohymenophorea</taxon>
        <taxon>Hymenostomatida</taxon>
        <taxon>Tetrahymenina</taxon>
        <taxon>Tetrahymenidae</taxon>
        <taxon>Tetrahymena</taxon>
    </lineage>
</organism>
<dbReference type="EMBL" id="GG662654">
    <property type="protein sequence ID" value="EAR98228.2"/>
    <property type="molecule type" value="Genomic_DNA"/>
</dbReference>
<evidence type="ECO:0000313" key="4">
    <source>
        <dbReference type="EMBL" id="EAR98228.2"/>
    </source>
</evidence>
<proteinExistence type="predicted"/>
<evidence type="ECO:0000256" key="3">
    <source>
        <dbReference type="ARBA" id="ARBA00022737"/>
    </source>
</evidence>
<dbReference type="SUPFAM" id="SSF52047">
    <property type="entry name" value="RNI-like"/>
    <property type="match status" value="2"/>
</dbReference>
<dbReference type="GeneID" id="7846521"/>
<keyword evidence="4" id="KW-0808">Transferase</keyword>
<dbReference type="GO" id="GO:0005829">
    <property type="term" value="C:cytosol"/>
    <property type="evidence" value="ECO:0007669"/>
    <property type="project" value="TreeGrafter"/>
</dbReference>
<dbReference type="AlphaFoldDB" id="I7M204"/>
<dbReference type="PANTHER" id="PTHR24113:SF12">
    <property type="entry name" value="RAN GTPASE-ACTIVATING PROTEIN 1"/>
    <property type="match status" value="1"/>
</dbReference>
<dbReference type="GO" id="GO:0031267">
    <property type="term" value="F:small GTPase binding"/>
    <property type="evidence" value="ECO:0007669"/>
    <property type="project" value="TreeGrafter"/>
</dbReference>
<keyword evidence="3" id="KW-0677">Repeat</keyword>
<dbReference type="InterPro" id="IPR027038">
    <property type="entry name" value="RanGap"/>
</dbReference>
<evidence type="ECO:0000256" key="1">
    <source>
        <dbReference type="ARBA" id="ARBA00022468"/>
    </source>
</evidence>
<dbReference type="GO" id="GO:0006913">
    <property type="term" value="P:nucleocytoplasmic transport"/>
    <property type="evidence" value="ECO:0007669"/>
    <property type="project" value="TreeGrafter"/>
</dbReference>
<dbReference type="GO" id="GO:0005634">
    <property type="term" value="C:nucleus"/>
    <property type="evidence" value="ECO:0007669"/>
    <property type="project" value="TreeGrafter"/>
</dbReference>
<evidence type="ECO:0000256" key="2">
    <source>
        <dbReference type="ARBA" id="ARBA00022614"/>
    </source>
</evidence>
<keyword evidence="5" id="KW-1185">Reference proteome</keyword>
<dbReference type="GO" id="GO:0048471">
    <property type="term" value="C:perinuclear region of cytoplasm"/>
    <property type="evidence" value="ECO:0007669"/>
    <property type="project" value="TreeGrafter"/>
</dbReference>
<name>I7M204_TETTS</name>
<dbReference type="InterPro" id="IPR032675">
    <property type="entry name" value="LRR_dom_sf"/>
</dbReference>
<dbReference type="Gene3D" id="3.80.10.10">
    <property type="entry name" value="Ribonuclease Inhibitor"/>
    <property type="match status" value="3"/>
</dbReference>
<dbReference type="Proteomes" id="UP000009168">
    <property type="component" value="Unassembled WGS sequence"/>
</dbReference>
<dbReference type="InParanoid" id="I7M204"/>
<keyword evidence="2" id="KW-0433">Leucine-rich repeat</keyword>